<comment type="pathway">
    <text evidence="1">Amino-acid biosynthesis; L-asparagine biosynthesis; L-asparagine from L-aspartate (L-Gln route): step 1/1.</text>
</comment>
<evidence type="ECO:0000256" key="2">
    <source>
        <dbReference type="ARBA" id="ARBA00005752"/>
    </source>
</evidence>
<evidence type="ECO:0000256" key="4">
    <source>
        <dbReference type="ARBA" id="ARBA00048741"/>
    </source>
</evidence>
<dbReference type="Gene3D" id="3.40.50.620">
    <property type="entry name" value="HUPs"/>
    <property type="match status" value="1"/>
</dbReference>
<name>A0A7C9VNP8_9BRAD</name>
<feature type="domain" description="Asparagine synthetase" evidence="6">
    <location>
        <begin position="101"/>
        <end position="487"/>
    </location>
</feature>
<dbReference type="InterPro" id="IPR001962">
    <property type="entry name" value="Asn_synthase"/>
</dbReference>
<protein>
    <recommendedName>
        <fullName evidence="3">asparagine synthase (glutamine-hydrolyzing)</fullName>
        <ecNumber evidence="3">6.3.5.4</ecNumber>
    </recommendedName>
</protein>
<dbReference type="InterPro" id="IPR029055">
    <property type="entry name" value="Ntn_hydrolases_N"/>
</dbReference>
<proteinExistence type="inferred from homology"/>
<dbReference type="SUPFAM" id="SSF52402">
    <property type="entry name" value="Adenine nucleotide alpha hydrolases-like"/>
    <property type="match status" value="1"/>
</dbReference>
<keyword evidence="8" id="KW-1185">Reference proteome</keyword>
<dbReference type="GO" id="GO:0004066">
    <property type="term" value="F:asparagine synthase (glutamine-hydrolyzing) activity"/>
    <property type="evidence" value="ECO:0007669"/>
    <property type="project" value="UniProtKB-EC"/>
</dbReference>
<evidence type="ECO:0000256" key="5">
    <source>
        <dbReference type="PIRSR" id="PIRSR001589-3"/>
    </source>
</evidence>
<feature type="non-terminal residue" evidence="7">
    <location>
        <position position="1"/>
    </location>
</feature>
<dbReference type="InterPro" id="IPR006426">
    <property type="entry name" value="Asn_synth_AEB"/>
</dbReference>
<organism evidence="7 8">
    <name type="scientific">Candidatus Afipia apatlaquensis</name>
    <dbReference type="NCBI Taxonomy" id="2712852"/>
    <lineage>
        <taxon>Bacteria</taxon>
        <taxon>Pseudomonadati</taxon>
        <taxon>Pseudomonadota</taxon>
        <taxon>Alphaproteobacteria</taxon>
        <taxon>Hyphomicrobiales</taxon>
        <taxon>Nitrobacteraceae</taxon>
        <taxon>Afipia</taxon>
    </lineage>
</organism>
<gene>
    <name evidence="7" type="primary">asnB</name>
    <name evidence="7" type="ORF">G4V63_23025</name>
</gene>
<comment type="similarity">
    <text evidence="2">Belongs to the asparagine synthetase family.</text>
</comment>
<dbReference type="CDD" id="cd01991">
    <property type="entry name" value="Asn_synthase_B_C"/>
    <property type="match status" value="1"/>
</dbReference>
<evidence type="ECO:0000313" key="8">
    <source>
        <dbReference type="Proteomes" id="UP000480266"/>
    </source>
</evidence>
<evidence type="ECO:0000256" key="3">
    <source>
        <dbReference type="ARBA" id="ARBA00012737"/>
    </source>
</evidence>
<keyword evidence="7" id="KW-0436">Ligase</keyword>
<dbReference type="InterPro" id="IPR051786">
    <property type="entry name" value="ASN_synthetase/amidase"/>
</dbReference>
<comment type="catalytic activity">
    <reaction evidence="4">
        <text>L-aspartate + L-glutamine + ATP + H2O = L-asparagine + L-glutamate + AMP + diphosphate + H(+)</text>
        <dbReference type="Rhea" id="RHEA:12228"/>
        <dbReference type="ChEBI" id="CHEBI:15377"/>
        <dbReference type="ChEBI" id="CHEBI:15378"/>
        <dbReference type="ChEBI" id="CHEBI:29985"/>
        <dbReference type="ChEBI" id="CHEBI:29991"/>
        <dbReference type="ChEBI" id="CHEBI:30616"/>
        <dbReference type="ChEBI" id="CHEBI:33019"/>
        <dbReference type="ChEBI" id="CHEBI:58048"/>
        <dbReference type="ChEBI" id="CHEBI:58359"/>
        <dbReference type="ChEBI" id="CHEBI:456215"/>
        <dbReference type="EC" id="6.3.5.4"/>
    </reaction>
</comment>
<reference evidence="7" key="1">
    <citation type="submission" date="2020-02" db="EMBL/GenBank/DDBJ databases">
        <title>Draft genome sequence of Candidatus Afipia apatlaquensis IBT-C3, a potential strain for decolorization of textile dyes.</title>
        <authorList>
            <person name="Sanchez-Reyes A."/>
            <person name="Breton-Deval L."/>
            <person name="Mangelson H."/>
            <person name="Sanchez-Flores A."/>
        </authorList>
    </citation>
    <scope>NUCLEOTIDE SEQUENCE [LARGE SCALE GENOMIC DNA]</scope>
    <source>
        <strain evidence="7">IBT-C3</strain>
    </source>
</reference>
<dbReference type="NCBIfam" id="TIGR01536">
    <property type="entry name" value="asn_synth_AEB"/>
    <property type="match status" value="1"/>
</dbReference>
<evidence type="ECO:0000256" key="1">
    <source>
        <dbReference type="ARBA" id="ARBA00005187"/>
    </source>
</evidence>
<dbReference type="PANTHER" id="PTHR43284:SF1">
    <property type="entry name" value="ASPARAGINE SYNTHETASE"/>
    <property type="match status" value="1"/>
</dbReference>
<feature type="site" description="Important for beta-aspartyl-AMP intermediate formation" evidence="5">
    <location>
        <position position="224"/>
    </location>
</feature>
<dbReference type="GO" id="GO:0006529">
    <property type="term" value="P:asparagine biosynthetic process"/>
    <property type="evidence" value="ECO:0007669"/>
    <property type="project" value="InterPro"/>
</dbReference>
<dbReference type="SUPFAM" id="SSF56235">
    <property type="entry name" value="N-terminal nucleophile aminohydrolases (Ntn hydrolases)"/>
    <property type="match status" value="1"/>
</dbReference>
<dbReference type="Gene3D" id="3.60.20.10">
    <property type="entry name" value="Glutamine Phosphoribosylpyrophosphate, subunit 1, domain 1"/>
    <property type="match status" value="1"/>
</dbReference>
<dbReference type="EC" id="6.3.5.4" evidence="3"/>
<dbReference type="Proteomes" id="UP000480266">
    <property type="component" value="Unassembled WGS sequence"/>
</dbReference>
<dbReference type="PANTHER" id="PTHR43284">
    <property type="entry name" value="ASPARAGINE SYNTHETASE (GLUTAMINE-HYDROLYZING)"/>
    <property type="match status" value="1"/>
</dbReference>
<accession>A0A7C9VNP8</accession>
<comment type="caution">
    <text evidence="7">The sequence shown here is derived from an EMBL/GenBank/DDBJ whole genome shotgun (WGS) entry which is preliminary data.</text>
</comment>
<sequence length="491" mass="55605">VYWMHTDGLFAFASELKALRQHPDWTPRIRSDAVASFMRHNYIPAPHTVYEGVFKLEPGTILTLPWGGKPKLEKFWDARKIAVEGIQNPLKETDAALTDRLEALLVDAVGKRMMADVPLGAFLSGGIDSSTVVALMKAANSGPVKTFSIGFEQAAFNEAPHAAAIARHLGTDHTELTVTSREALDVVPKLADMFDEPFADSSQIPTYLVSAMTRKHVTVALSGDGGDELFAGYNRYQLTSRSWQALSLMPEFARNGVAAALTSQPTERWDRLSKVLPRSLTPPQLGDKIHKVASVLELRDADALYRRLVSHWEPSALMAGTDETRGILWDESVRKDFPDLLDRMQFLDLVTYLPDDILTKVDRCSMAIALEARVPLLDHRVVELAWRLPHSVKIRGGVTKWLLRQVLYRHVPRELVERPKMGFGVPLAEWLRGPLRDWAENLLSEQRLTETGLFDVALVRRYWHDHLSGARNWQYLLWDLLMFESWRERWG</sequence>
<evidence type="ECO:0000259" key="6">
    <source>
        <dbReference type="Pfam" id="PF00733"/>
    </source>
</evidence>
<dbReference type="GO" id="GO:0005829">
    <property type="term" value="C:cytosol"/>
    <property type="evidence" value="ECO:0007669"/>
    <property type="project" value="TreeGrafter"/>
</dbReference>
<dbReference type="PIRSF" id="PIRSF001589">
    <property type="entry name" value="Asn_synthetase_glu-h"/>
    <property type="match status" value="1"/>
</dbReference>
<dbReference type="AlphaFoldDB" id="A0A7C9VNP8"/>
<dbReference type="InterPro" id="IPR014729">
    <property type="entry name" value="Rossmann-like_a/b/a_fold"/>
</dbReference>
<evidence type="ECO:0000313" key="7">
    <source>
        <dbReference type="EMBL" id="NGX97975.1"/>
    </source>
</evidence>
<dbReference type="Pfam" id="PF00733">
    <property type="entry name" value="Asn_synthase"/>
    <property type="match status" value="1"/>
</dbReference>
<dbReference type="EMBL" id="JAAMRR010001170">
    <property type="protein sequence ID" value="NGX97975.1"/>
    <property type="molecule type" value="Genomic_DNA"/>
</dbReference>